<dbReference type="GO" id="GO:0048468">
    <property type="term" value="P:cell development"/>
    <property type="evidence" value="ECO:0007669"/>
    <property type="project" value="UniProtKB-ARBA"/>
</dbReference>
<comment type="subcellular location">
    <subcellularLocation>
        <location evidence="1">Cell membrane</location>
    </subcellularLocation>
</comment>
<accession>A0AAV7X4F8</accession>
<dbReference type="Gene3D" id="3.80.10.10">
    <property type="entry name" value="Ribonuclease Inhibitor"/>
    <property type="match status" value="8"/>
</dbReference>
<dbReference type="SMART" id="SM00369">
    <property type="entry name" value="LRR_TYP"/>
    <property type="match status" value="28"/>
</dbReference>
<evidence type="ECO:0000256" key="3">
    <source>
        <dbReference type="ARBA" id="ARBA00022614"/>
    </source>
</evidence>
<dbReference type="SMART" id="SM00365">
    <property type="entry name" value="LRR_SD22"/>
    <property type="match status" value="9"/>
</dbReference>
<dbReference type="FunFam" id="3.80.10.10:FF:001167">
    <property type="entry name" value="Chaoptin"/>
    <property type="match status" value="1"/>
</dbReference>
<keyword evidence="8" id="KW-1185">Reference proteome</keyword>
<dbReference type="FunFam" id="3.80.10.10:FF:001164">
    <property type="entry name" value="GH01279p"/>
    <property type="match status" value="1"/>
</dbReference>
<evidence type="ECO:0000256" key="4">
    <source>
        <dbReference type="ARBA" id="ARBA00022729"/>
    </source>
</evidence>
<protein>
    <recommendedName>
        <fullName evidence="9">Chaoptin</fullName>
    </recommendedName>
</protein>
<evidence type="ECO:0000256" key="6">
    <source>
        <dbReference type="ARBA" id="ARBA00023136"/>
    </source>
</evidence>
<sequence length="1313" mass="148432">MDSSAPPTGARLPAMGQARWVRVWPVALLLLALGALPGCLGRSRLSTVDRTTQYPPCYFNPLCSCSKSVPDLGIVWCRDVPLPRAPPPLNASKVYMLHLDNNGLRSLDAHFLTGTGLYRLELSRNPLVHVADEALLGLERSLSELELRWNRLTAVPSRALRHLQKLHLLDLTGNDISDVSHENWRGLERSLTTLVLARNAIESFPSPGTFSSLQALESLDLSGNAIAEVHGDALFSGPHRLQHLYLADNELQWLPYQQLAHLRQLRTLDVSSNRLFSLEAQPGVSAHESRLRLVLHELHLEYNRLEYLPPAAFHQFEMINRTYLDGNPLFEIQEKAFREAHIRELWIRDCRLTYIHPDAMAGLEGYLQVLHLQANNLTQLPAQILARLDQLRELNVRDNQLPDLDADVLFQAFRDRVQRVDVGGRKNGAVGLQEFRNMRSLRALSVSRLPNSALGMDDFEDFAPELDELKVSDGGLQTVKSHAFRHVRGLRFLDLSDSNIGTIEADAFQEVSHSLLELRVARGLSSSVRQVPGDALRHLSILTLLDLSHNRLRTATPATFRQLRQLRVLRLRDNQLDGLASGVLDSEAHAQLEEVDLSFNEIHTLHEHSVYDLPRLERLDLSDNRIGRVDKHAVANLDKLRRLDLRGNRLQHIDPEAFQNLPALEELDLAYNSMSELDFGVLDQVGTLSSFRLNLSHNHIHHLEMHLGGGRDALSHSNVKMLDLSHNNVSTIARYYFRPVESSLTHLFMSWNSLRNATRDVFGNMPHLTWLDLSVNELLEIDFDTFRNSRNLQVLYLARNYLSDLPGELFRALSQLRLVDVSHNRLRSLPDNLWSEPCTERVDLSDNQLSRLPVNSFSPAAAATLVEWDLSHNYLVALHAPEMLGRFRSLQLLDLSNNRLTQLEDAPFSALPRLAILDLSHNPELRLEARSRTFQSMQESLLDLRLSNISLHQVPELPLPALQALRLSHNLLVQLPPEMATSLTGLRRLDLSFNGLPQVPLVATQLPQLRRLNLAGNPITVLSNTSLLGGAERLRELDLRRLPLQHFETGALSKITALQSLAVATYKNVADFNIPMRLQENHGLRNLLVEVDDDGEDLDGEMRGPLPDKLQNVTLTGLHLRTLPVDVFMGVRSPRFMFTLRNTSVDSIPRSIWDQMQYVRNLTLDLRNNSLKHLANPNMAARPDQRGMFLTGLQMAGNRWSCDCDLGWLEVWERKKRQYWCPRPTRPLGPLSAQESREFLYWETNVDCREQHEDDLREAHCGRGGGHSVLEAMKADVECGWGAGAHLGPSVRLVLVAVAFWTLFARALHPAAA</sequence>
<keyword evidence="4" id="KW-0732">Signal</keyword>
<comment type="caution">
    <text evidence="7">The sequence shown here is derived from an EMBL/GenBank/DDBJ whole genome shotgun (WGS) entry which is preliminary data.</text>
</comment>
<evidence type="ECO:0000256" key="5">
    <source>
        <dbReference type="ARBA" id="ARBA00022737"/>
    </source>
</evidence>
<evidence type="ECO:0008006" key="9">
    <source>
        <dbReference type="Google" id="ProtNLM"/>
    </source>
</evidence>
<dbReference type="SMART" id="SM00364">
    <property type="entry name" value="LRR_BAC"/>
    <property type="match status" value="8"/>
</dbReference>
<name>A0AAV7X4F8_9NEOP</name>
<dbReference type="Pfam" id="PF13855">
    <property type="entry name" value="LRR_8"/>
    <property type="match status" value="9"/>
</dbReference>
<reference evidence="7" key="1">
    <citation type="submission" date="2022-12" db="EMBL/GenBank/DDBJ databases">
        <title>Chromosome-level genome assembly of the bean flower thrips Megalurothrips usitatus.</title>
        <authorList>
            <person name="Ma L."/>
            <person name="Liu Q."/>
            <person name="Li H."/>
            <person name="Cai W."/>
        </authorList>
    </citation>
    <scope>NUCLEOTIDE SEQUENCE</scope>
    <source>
        <strain evidence="7">Cailab_2022a</strain>
    </source>
</reference>
<dbReference type="InterPro" id="IPR032675">
    <property type="entry name" value="LRR_dom_sf"/>
</dbReference>
<dbReference type="PROSITE" id="PS51450">
    <property type="entry name" value="LRR"/>
    <property type="match status" value="4"/>
</dbReference>
<dbReference type="EMBL" id="JAPTSV010000014">
    <property type="protein sequence ID" value="KAJ1520526.1"/>
    <property type="molecule type" value="Genomic_DNA"/>
</dbReference>
<keyword evidence="3" id="KW-0433">Leucine-rich repeat</keyword>
<keyword evidence="2" id="KW-1003">Cell membrane</keyword>
<proteinExistence type="predicted"/>
<dbReference type="SUPFAM" id="SSF52058">
    <property type="entry name" value="L domain-like"/>
    <property type="match status" value="3"/>
</dbReference>
<keyword evidence="6" id="KW-0472">Membrane</keyword>
<evidence type="ECO:0000313" key="7">
    <source>
        <dbReference type="EMBL" id="KAJ1520526.1"/>
    </source>
</evidence>
<dbReference type="SUPFAM" id="SSF52047">
    <property type="entry name" value="RNI-like"/>
    <property type="match status" value="1"/>
</dbReference>
<gene>
    <name evidence="7" type="ORF">ONE63_003648</name>
</gene>
<dbReference type="GO" id="GO:0005886">
    <property type="term" value="C:plasma membrane"/>
    <property type="evidence" value="ECO:0007669"/>
    <property type="project" value="UniProtKB-SubCell"/>
</dbReference>
<organism evidence="7 8">
    <name type="scientific">Megalurothrips usitatus</name>
    <name type="common">bean blossom thrips</name>
    <dbReference type="NCBI Taxonomy" id="439358"/>
    <lineage>
        <taxon>Eukaryota</taxon>
        <taxon>Metazoa</taxon>
        <taxon>Ecdysozoa</taxon>
        <taxon>Arthropoda</taxon>
        <taxon>Hexapoda</taxon>
        <taxon>Insecta</taxon>
        <taxon>Pterygota</taxon>
        <taxon>Neoptera</taxon>
        <taxon>Paraneoptera</taxon>
        <taxon>Thysanoptera</taxon>
        <taxon>Terebrantia</taxon>
        <taxon>Thripoidea</taxon>
        <taxon>Thripidae</taxon>
        <taxon>Megalurothrips</taxon>
    </lineage>
</organism>
<dbReference type="SMART" id="SM00368">
    <property type="entry name" value="LRR_RI"/>
    <property type="match status" value="5"/>
</dbReference>
<dbReference type="Proteomes" id="UP001075354">
    <property type="component" value="Chromosome 14"/>
</dbReference>
<dbReference type="PANTHER" id="PTHR45617">
    <property type="entry name" value="LEUCINE RICH REPEAT FAMILY PROTEIN"/>
    <property type="match status" value="1"/>
</dbReference>
<dbReference type="PANTHER" id="PTHR45617:SF181">
    <property type="entry name" value="LP04042P"/>
    <property type="match status" value="1"/>
</dbReference>
<evidence type="ECO:0000313" key="8">
    <source>
        <dbReference type="Proteomes" id="UP001075354"/>
    </source>
</evidence>
<evidence type="ECO:0000256" key="2">
    <source>
        <dbReference type="ARBA" id="ARBA00022475"/>
    </source>
</evidence>
<dbReference type="InterPro" id="IPR001611">
    <property type="entry name" value="Leu-rich_rpt"/>
</dbReference>
<dbReference type="InterPro" id="IPR003591">
    <property type="entry name" value="Leu-rich_rpt_typical-subtyp"/>
</dbReference>
<evidence type="ECO:0000256" key="1">
    <source>
        <dbReference type="ARBA" id="ARBA00004236"/>
    </source>
</evidence>
<keyword evidence="5" id="KW-0677">Repeat</keyword>